<gene>
    <name evidence="8" type="ORF">QNJ86_05690</name>
</gene>
<feature type="domain" description="Type II secretion system protein GspF" evidence="7">
    <location>
        <begin position="140"/>
        <end position="264"/>
    </location>
</feature>
<protein>
    <submittedName>
        <fullName evidence="8">Type II secretion system F family protein</fullName>
    </submittedName>
</protein>
<reference evidence="8 9" key="1">
    <citation type="submission" date="2023-05" db="EMBL/GenBank/DDBJ databases">
        <title>Gordonibacter KGMB12511T sp. nov., isolated from faeces of healthy Korean.</title>
        <authorList>
            <person name="Kim H.S."/>
            <person name="Kim J.-S."/>
            <person name="Suh M.K."/>
            <person name="Eom M.K."/>
            <person name="Do H.E."/>
            <person name="Lee J.-S."/>
        </authorList>
    </citation>
    <scope>NUCLEOTIDE SEQUENCE [LARGE SCALE GENOMIC DNA]</scope>
    <source>
        <strain evidence="8 9">KGMB12511</strain>
    </source>
</reference>
<dbReference type="InterPro" id="IPR042094">
    <property type="entry name" value="T2SS_GspF_sf"/>
</dbReference>
<evidence type="ECO:0000256" key="3">
    <source>
        <dbReference type="ARBA" id="ARBA00022692"/>
    </source>
</evidence>
<proteinExistence type="predicted"/>
<evidence type="ECO:0000259" key="7">
    <source>
        <dbReference type="Pfam" id="PF00482"/>
    </source>
</evidence>
<name>A0ABT7DP06_9ACTN</name>
<dbReference type="Proteomes" id="UP001232750">
    <property type="component" value="Unassembled WGS sequence"/>
</dbReference>
<dbReference type="RefSeq" id="WP_283831637.1">
    <property type="nucleotide sequence ID" value="NZ_JASJEU010000012.1"/>
</dbReference>
<evidence type="ECO:0000256" key="5">
    <source>
        <dbReference type="ARBA" id="ARBA00023136"/>
    </source>
</evidence>
<keyword evidence="5 6" id="KW-0472">Membrane</keyword>
<dbReference type="EMBL" id="JASJEU010000012">
    <property type="protein sequence ID" value="MDJ1650283.1"/>
    <property type="molecule type" value="Genomic_DNA"/>
</dbReference>
<evidence type="ECO:0000313" key="9">
    <source>
        <dbReference type="Proteomes" id="UP001232750"/>
    </source>
</evidence>
<evidence type="ECO:0000256" key="2">
    <source>
        <dbReference type="ARBA" id="ARBA00022475"/>
    </source>
</evidence>
<feature type="transmembrane region" description="Helical" evidence="6">
    <location>
        <begin position="247"/>
        <end position="266"/>
    </location>
</feature>
<organism evidence="8 9">
    <name type="scientific">Gordonibacter faecis</name>
    <dbReference type="NCBI Taxonomy" id="3047475"/>
    <lineage>
        <taxon>Bacteria</taxon>
        <taxon>Bacillati</taxon>
        <taxon>Actinomycetota</taxon>
        <taxon>Coriobacteriia</taxon>
        <taxon>Eggerthellales</taxon>
        <taxon>Eggerthellaceae</taxon>
        <taxon>Gordonibacter</taxon>
    </lineage>
</organism>
<feature type="transmembrane region" description="Helical" evidence="6">
    <location>
        <begin position="99"/>
        <end position="120"/>
    </location>
</feature>
<evidence type="ECO:0000256" key="6">
    <source>
        <dbReference type="SAM" id="Phobius"/>
    </source>
</evidence>
<feature type="transmembrane region" description="Helical" evidence="6">
    <location>
        <begin position="278"/>
        <end position="297"/>
    </location>
</feature>
<dbReference type="Gene3D" id="1.20.81.30">
    <property type="entry name" value="Type II secretion system (T2SS), domain F"/>
    <property type="match status" value="1"/>
</dbReference>
<dbReference type="PANTHER" id="PTHR35007:SF1">
    <property type="entry name" value="PILUS ASSEMBLY PROTEIN"/>
    <property type="match status" value="1"/>
</dbReference>
<evidence type="ECO:0000256" key="1">
    <source>
        <dbReference type="ARBA" id="ARBA00004651"/>
    </source>
</evidence>
<sequence>MVYLAVSTAIAAACVVLAMAVVKAVREERLAQRGRSLTVFGPVSAEAGKPERAKDDGKPVRNTPLARRLRAAGIGMSPTAFVTTLVALAFLAYACGLTMGGTAVGVVAAAGVLVGGRVWVRRAERKRRELFDVQLAHALPQIAASVRGSLTLERALRVASVHMEEPLRSEVARVLADASYGMPLADALERMAERTQSQDVKTLAAATRIRQSRGGSIAAALALISKRVDARLREARELKVEIAGTRAAKWFVACAMPALFALMYVTNADFARFYQSEPLGWVVLGVAVVLEVAGLLMSRAITSVERV</sequence>
<keyword evidence="3 6" id="KW-0812">Transmembrane</keyword>
<evidence type="ECO:0000313" key="8">
    <source>
        <dbReference type="EMBL" id="MDJ1650283.1"/>
    </source>
</evidence>
<comment type="caution">
    <text evidence="8">The sequence shown here is derived from an EMBL/GenBank/DDBJ whole genome shotgun (WGS) entry which is preliminary data.</text>
</comment>
<comment type="subcellular location">
    <subcellularLocation>
        <location evidence="1">Cell membrane</location>
        <topology evidence="1">Multi-pass membrane protein</topology>
    </subcellularLocation>
</comment>
<evidence type="ECO:0000256" key="4">
    <source>
        <dbReference type="ARBA" id="ARBA00022989"/>
    </source>
</evidence>
<feature type="transmembrane region" description="Helical" evidence="6">
    <location>
        <begin position="6"/>
        <end position="25"/>
    </location>
</feature>
<dbReference type="Pfam" id="PF00482">
    <property type="entry name" value="T2SSF"/>
    <property type="match status" value="1"/>
</dbReference>
<keyword evidence="4 6" id="KW-1133">Transmembrane helix</keyword>
<dbReference type="PANTHER" id="PTHR35007">
    <property type="entry name" value="INTEGRAL MEMBRANE PROTEIN-RELATED"/>
    <property type="match status" value="1"/>
</dbReference>
<keyword evidence="2" id="KW-1003">Cell membrane</keyword>
<accession>A0ABT7DP06</accession>
<keyword evidence="9" id="KW-1185">Reference proteome</keyword>
<dbReference type="InterPro" id="IPR018076">
    <property type="entry name" value="T2SS_GspF_dom"/>
</dbReference>
<feature type="transmembrane region" description="Helical" evidence="6">
    <location>
        <begin position="71"/>
        <end position="93"/>
    </location>
</feature>